<sequence>MIDIYNDEKQIEAAAYNNYEYKSKYFTAETSSDNNAITSMKDIKGWV</sequence>
<dbReference type="EMBL" id="BK015413">
    <property type="protein sequence ID" value="DAE05624.1"/>
    <property type="molecule type" value="Genomic_DNA"/>
</dbReference>
<proteinExistence type="predicted"/>
<name>A0A8S5PG36_9CAUD</name>
<accession>A0A8S5PG36</accession>
<evidence type="ECO:0000313" key="1">
    <source>
        <dbReference type="EMBL" id="DAE05624.1"/>
    </source>
</evidence>
<protein>
    <submittedName>
        <fullName evidence="1">Uncharacterized protein</fullName>
    </submittedName>
</protein>
<organism evidence="1">
    <name type="scientific">Siphoviridae sp. cthL03</name>
    <dbReference type="NCBI Taxonomy" id="2825615"/>
    <lineage>
        <taxon>Viruses</taxon>
        <taxon>Duplodnaviria</taxon>
        <taxon>Heunggongvirae</taxon>
        <taxon>Uroviricota</taxon>
        <taxon>Caudoviricetes</taxon>
    </lineage>
</organism>
<reference evidence="1" key="1">
    <citation type="journal article" date="2021" name="Proc. Natl. Acad. Sci. U.S.A.">
        <title>A Catalog of Tens of Thousands of Viruses from Human Metagenomes Reveals Hidden Associations with Chronic Diseases.</title>
        <authorList>
            <person name="Tisza M.J."/>
            <person name="Buck C.B."/>
        </authorList>
    </citation>
    <scope>NUCLEOTIDE SEQUENCE</scope>
    <source>
        <strain evidence="1">CthL03</strain>
    </source>
</reference>